<gene>
    <name evidence="1" type="ORF">B7Y86_11555</name>
</gene>
<dbReference type="EMBL" id="NCEQ01000010">
    <property type="protein sequence ID" value="OYX56073.1"/>
    <property type="molecule type" value="Genomic_DNA"/>
</dbReference>
<dbReference type="PANTHER" id="PTHR33221:SF15">
    <property type="entry name" value="HTH-TYPE TRANSCRIPTIONAL REGULATOR YWGB-RELATED"/>
    <property type="match status" value="1"/>
</dbReference>
<reference evidence="1 2" key="1">
    <citation type="submission" date="2017-03" db="EMBL/GenBank/DDBJ databases">
        <title>Lifting the veil on microbial sulfur biogeochemistry in mining wastewaters.</title>
        <authorList>
            <person name="Kantor R.S."/>
            <person name="Colenbrander Nelson T."/>
            <person name="Marshall S."/>
            <person name="Bennett D."/>
            <person name="Apte S."/>
            <person name="Camacho D."/>
            <person name="Thomas B.C."/>
            <person name="Warren L.A."/>
            <person name="Banfield J.F."/>
        </authorList>
    </citation>
    <scope>NUCLEOTIDE SEQUENCE [LARGE SCALE GENOMIC DNA]</scope>
    <source>
        <strain evidence="1">32-68-21</strain>
    </source>
</reference>
<dbReference type="PANTHER" id="PTHR33221">
    <property type="entry name" value="WINGED HELIX-TURN-HELIX TRANSCRIPTIONAL REGULATOR, RRF2 FAMILY"/>
    <property type="match status" value="1"/>
</dbReference>
<dbReference type="AlphaFoldDB" id="A0A258HID0"/>
<evidence type="ECO:0000313" key="2">
    <source>
        <dbReference type="Proteomes" id="UP000216147"/>
    </source>
</evidence>
<comment type="caution">
    <text evidence="1">The sequence shown here is derived from an EMBL/GenBank/DDBJ whole genome shotgun (WGS) entry which is preliminary data.</text>
</comment>
<protein>
    <submittedName>
        <fullName evidence="1">Rrf2 family transcriptional regulator</fullName>
    </submittedName>
</protein>
<proteinExistence type="predicted"/>
<organism evidence="1 2">
    <name type="scientific">Brevundimonas subvibrioides</name>
    <dbReference type="NCBI Taxonomy" id="74313"/>
    <lineage>
        <taxon>Bacteria</taxon>
        <taxon>Pseudomonadati</taxon>
        <taxon>Pseudomonadota</taxon>
        <taxon>Alphaproteobacteria</taxon>
        <taxon>Caulobacterales</taxon>
        <taxon>Caulobacteraceae</taxon>
        <taxon>Brevundimonas</taxon>
    </lineage>
</organism>
<dbReference type="Pfam" id="PF02082">
    <property type="entry name" value="Rrf2"/>
    <property type="match status" value="1"/>
</dbReference>
<dbReference type="Gene3D" id="1.10.10.10">
    <property type="entry name" value="Winged helix-like DNA-binding domain superfamily/Winged helix DNA-binding domain"/>
    <property type="match status" value="1"/>
</dbReference>
<dbReference type="Proteomes" id="UP000216147">
    <property type="component" value="Unassembled WGS sequence"/>
</dbReference>
<evidence type="ECO:0000313" key="1">
    <source>
        <dbReference type="EMBL" id="OYX56073.1"/>
    </source>
</evidence>
<dbReference type="GO" id="GO:0003700">
    <property type="term" value="F:DNA-binding transcription factor activity"/>
    <property type="evidence" value="ECO:0007669"/>
    <property type="project" value="TreeGrafter"/>
</dbReference>
<dbReference type="InterPro" id="IPR036390">
    <property type="entry name" value="WH_DNA-bd_sf"/>
</dbReference>
<dbReference type="InterPro" id="IPR036388">
    <property type="entry name" value="WH-like_DNA-bd_sf"/>
</dbReference>
<dbReference type="SUPFAM" id="SSF46785">
    <property type="entry name" value="Winged helix' DNA-binding domain"/>
    <property type="match status" value="1"/>
</dbReference>
<dbReference type="InterPro" id="IPR000944">
    <property type="entry name" value="Tscrpt_reg_Rrf2"/>
</dbReference>
<sequence length="164" mass="16820">MSDSQRFPVAAHALAYLAHKGAYDAAHACPSAILAASVPTNPVVIRRVTALLSKAGLIATRPGASGGSWLLRQPEEIRLDEVLKAVNGCAHLGSPPLGAKGCPIGEHIPRQVAKVLTLADQAASDALRKITIADLLAEKSTALDGLEEHPACSEAIRAAGAVAA</sequence>
<accession>A0A258HID0</accession>
<name>A0A258HID0_9CAUL</name>
<dbReference type="GO" id="GO:0005829">
    <property type="term" value="C:cytosol"/>
    <property type="evidence" value="ECO:0007669"/>
    <property type="project" value="TreeGrafter"/>
</dbReference>
<dbReference type="PROSITE" id="PS51197">
    <property type="entry name" value="HTH_RRF2_2"/>
    <property type="match status" value="1"/>
</dbReference>